<dbReference type="InterPro" id="IPR009053">
    <property type="entry name" value="Prefoldin"/>
</dbReference>
<organism evidence="2 3">
    <name type="scientific">Edaphochlamys debaryana</name>
    <dbReference type="NCBI Taxonomy" id="47281"/>
    <lineage>
        <taxon>Eukaryota</taxon>
        <taxon>Viridiplantae</taxon>
        <taxon>Chlorophyta</taxon>
        <taxon>core chlorophytes</taxon>
        <taxon>Chlorophyceae</taxon>
        <taxon>CS clade</taxon>
        <taxon>Chlamydomonadales</taxon>
        <taxon>Chlamydomonadales incertae sedis</taxon>
        <taxon>Edaphochlamys</taxon>
    </lineage>
</organism>
<dbReference type="EMBL" id="JAEHOE010000008">
    <property type="protein sequence ID" value="KAG2498965.1"/>
    <property type="molecule type" value="Genomic_DNA"/>
</dbReference>
<dbReference type="Gene3D" id="1.10.287.370">
    <property type="match status" value="1"/>
</dbReference>
<evidence type="ECO:0000256" key="1">
    <source>
        <dbReference type="ARBA" id="ARBA00010048"/>
    </source>
</evidence>
<dbReference type="InterPro" id="IPR011599">
    <property type="entry name" value="PFD_alpha_archaea"/>
</dbReference>
<sequence length="156" mass="17008">MPPAAAETVKLDSLSLQQLNQARQDLNQEIERLGQGGRQLQRAAEMFEATKKSVEKLGASKKGQSIMLPLTSSLYVSGEVDDVEKVLVDVGTGYFVEMSISDACAYYDRRIASLVDNIGTVSNTLRQRQQGLMQVQAVFQEKLMAAQAQAAAQARA</sequence>
<keyword evidence="3" id="KW-1185">Reference proteome</keyword>
<protein>
    <recommendedName>
        <fullName evidence="4">Prefoldin subunit 5</fullName>
    </recommendedName>
</protein>
<dbReference type="Pfam" id="PF02996">
    <property type="entry name" value="Prefoldin"/>
    <property type="match status" value="1"/>
</dbReference>
<dbReference type="GO" id="GO:1990115">
    <property type="term" value="P:RNA polymerase III assembly"/>
    <property type="evidence" value="ECO:0007669"/>
    <property type="project" value="TreeGrafter"/>
</dbReference>
<comment type="caution">
    <text evidence="2">The sequence shown here is derived from an EMBL/GenBank/DDBJ whole genome shotgun (WGS) entry which is preliminary data.</text>
</comment>
<dbReference type="GO" id="GO:0005737">
    <property type="term" value="C:cytoplasm"/>
    <property type="evidence" value="ECO:0007669"/>
    <property type="project" value="TreeGrafter"/>
</dbReference>
<dbReference type="GO" id="GO:0009409">
    <property type="term" value="P:response to cold"/>
    <property type="evidence" value="ECO:0007669"/>
    <property type="project" value="UniProtKB-ARBA"/>
</dbReference>
<proteinExistence type="inferred from homology"/>
<accession>A0A835YHX4</accession>
<dbReference type="AlphaFoldDB" id="A0A835YHX4"/>
<dbReference type="GO" id="GO:1990114">
    <property type="term" value="P:RNA polymerase II core complex assembly"/>
    <property type="evidence" value="ECO:0007669"/>
    <property type="project" value="TreeGrafter"/>
</dbReference>
<comment type="similarity">
    <text evidence="1">Belongs to the prefoldin subunit alpha family.</text>
</comment>
<dbReference type="CDD" id="cd23157">
    <property type="entry name" value="Prefoldin_5"/>
    <property type="match status" value="1"/>
</dbReference>
<dbReference type="PANTHER" id="PTHR12674:SF2">
    <property type="entry name" value="PREFOLDIN SUBUNIT 5"/>
    <property type="match status" value="1"/>
</dbReference>
<dbReference type="GO" id="GO:0006457">
    <property type="term" value="P:protein folding"/>
    <property type="evidence" value="ECO:0007669"/>
    <property type="project" value="InterPro"/>
</dbReference>
<dbReference type="PANTHER" id="PTHR12674">
    <property type="entry name" value="PREFOLDIN SUBUNIT 5"/>
    <property type="match status" value="1"/>
</dbReference>
<evidence type="ECO:0000313" key="2">
    <source>
        <dbReference type="EMBL" id="KAG2498965.1"/>
    </source>
</evidence>
<dbReference type="GO" id="GO:0016272">
    <property type="term" value="C:prefoldin complex"/>
    <property type="evidence" value="ECO:0007669"/>
    <property type="project" value="InterPro"/>
</dbReference>
<evidence type="ECO:0008006" key="4">
    <source>
        <dbReference type="Google" id="ProtNLM"/>
    </source>
</evidence>
<dbReference type="GO" id="GO:0051082">
    <property type="term" value="F:unfolded protein binding"/>
    <property type="evidence" value="ECO:0007669"/>
    <property type="project" value="InterPro"/>
</dbReference>
<dbReference type="InterPro" id="IPR004127">
    <property type="entry name" value="Prefoldin_subunit_alpha"/>
</dbReference>
<name>A0A835YHX4_9CHLO</name>
<dbReference type="NCBIfam" id="TIGR00293">
    <property type="entry name" value="prefoldin subunit alpha"/>
    <property type="match status" value="1"/>
</dbReference>
<dbReference type="Proteomes" id="UP000612055">
    <property type="component" value="Unassembled WGS sequence"/>
</dbReference>
<evidence type="ECO:0000313" key="3">
    <source>
        <dbReference type="Proteomes" id="UP000612055"/>
    </source>
</evidence>
<dbReference type="SUPFAM" id="SSF46579">
    <property type="entry name" value="Prefoldin"/>
    <property type="match status" value="1"/>
</dbReference>
<gene>
    <name evidence="2" type="ORF">HYH03_003153</name>
</gene>
<reference evidence="2" key="1">
    <citation type="journal article" date="2020" name="bioRxiv">
        <title>Comparative genomics of Chlamydomonas.</title>
        <authorList>
            <person name="Craig R.J."/>
            <person name="Hasan A.R."/>
            <person name="Ness R.W."/>
            <person name="Keightley P.D."/>
        </authorList>
    </citation>
    <scope>NUCLEOTIDE SEQUENCE</scope>
    <source>
        <strain evidence="2">CCAP 11/70</strain>
    </source>
</reference>
<dbReference type="GO" id="GO:1990113">
    <property type="term" value="P:RNA polymerase I assembly"/>
    <property type="evidence" value="ECO:0007669"/>
    <property type="project" value="TreeGrafter"/>
</dbReference>
<dbReference type="OrthoDB" id="10267474at2759"/>